<reference evidence="3 4" key="1">
    <citation type="submission" date="2017-08" db="EMBL/GenBank/DDBJ databases">
        <title>Infants hospitalized years apart are colonized by the same room-sourced microbial strains.</title>
        <authorList>
            <person name="Brooks B."/>
            <person name="Olm M.R."/>
            <person name="Firek B.A."/>
            <person name="Baker R."/>
            <person name="Thomas B.C."/>
            <person name="Morowitz M.J."/>
            <person name="Banfield J.F."/>
        </authorList>
    </citation>
    <scope>NUCLEOTIDE SEQUENCE [LARGE SCALE GENOMIC DNA]</scope>
    <source>
        <strain evidence="3">S2_018_000_R2_104</strain>
    </source>
</reference>
<dbReference type="InterPro" id="IPR014166">
    <property type="entry name" value="Tol-Pal_acyl-CoA_thioesterase"/>
</dbReference>
<accession>A0A2W5BCQ4</accession>
<protein>
    <submittedName>
        <fullName evidence="3">Tol-pal system-associated acyl-CoA thioesterase</fullName>
    </submittedName>
</protein>
<comment type="caution">
    <text evidence="3">The sequence shown here is derived from an EMBL/GenBank/DDBJ whole genome shotgun (WGS) entry which is preliminary data.</text>
</comment>
<organism evidence="3 4">
    <name type="scientific">Micavibrio aeruginosavorus</name>
    <dbReference type="NCBI Taxonomy" id="349221"/>
    <lineage>
        <taxon>Bacteria</taxon>
        <taxon>Pseudomonadati</taxon>
        <taxon>Bdellovibrionota</taxon>
        <taxon>Bdellovibrionia</taxon>
        <taxon>Bdellovibrionales</taxon>
        <taxon>Pseudobdellovibrionaceae</taxon>
        <taxon>Micavibrio</taxon>
    </lineage>
</organism>
<dbReference type="SUPFAM" id="SSF54637">
    <property type="entry name" value="Thioesterase/thiol ester dehydrase-isomerase"/>
    <property type="match status" value="1"/>
</dbReference>
<dbReference type="PANTHER" id="PTHR31793">
    <property type="entry name" value="4-HYDROXYBENZOYL-COA THIOESTERASE FAMILY MEMBER"/>
    <property type="match status" value="1"/>
</dbReference>
<dbReference type="FunFam" id="3.10.129.10:FF:000004">
    <property type="entry name" value="Tol-pal system-associated acyl-CoA thioesterase"/>
    <property type="match status" value="1"/>
</dbReference>
<sequence>MSNTHTCEYRVYYEDTDAGGIMYHAQYISWCERARSEYLRDIGLQSSTIFEDTGVMFVVRHLAADYFKPAKLDQLLRVESTLKELKNSSFILNQSIFCQDSMLFSMTVTIVCIDGSTRPVRIPDMVREKLQE</sequence>
<evidence type="ECO:0000313" key="3">
    <source>
        <dbReference type="EMBL" id="PZO78888.1"/>
    </source>
</evidence>
<gene>
    <name evidence="3" type="primary">ybgC</name>
    <name evidence="3" type="ORF">DI626_11800</name>
</gene>
<dbReference type="GO" id="GO:0047617">
    <property type="term" value="F:fatty acyl-CoA hydrolase activity"/>
    <property type="evidence" value="ECO:0007669"/>
    <property type="project" value="TreeGrafter"/>
</dbReference>
<dbReference type="InterPro" id="IPR006684">
    <property type="entry name" value="YbgC/YbaW"/>
</dbReference>
<dbReference type="Pfam" id="PF13279">
    <property type="entry name" value="4HBT_2"/>
    <property type="match status" value="1"/>
</dbReference>
<dbReference type="NCBIfam" id="TIGR02799">
    <property type="entry name" value="thio_ybgC"/>
    <property type="match status" value="1"/>
</dbReference>
<name>A0A2W5BCQ4_9BACT</name>
<dbReference type="Proteomes" id="UP000249557">
    <property type="component" value="Unassembled WGS sequence"/>
</dbReference>
<evidence type="ECO:0000256" key="2">
    <source>
        <dbReference type="ARBA" id="ARBA00022801"/>
    </source>
</evidence>
<evidence type="ECO:0000313" key="4">
    <source>
        <dbReference type="Proteomes" id="UP000249557"/>
    </source>
</evidence>
<dbReference type="NCBIfam" id="TIGR00051">
    <property type="entry name" value="YbgC/FadM family acyl-CoA thioesterase"/>
    <property type="match status" value="1"/>
</dbReference>
<dbReference type="InterPro" id="IPR029069">
    <property type="entry name" value="HotDog_dom_sf"/>
</dbReference>
<dbReference type="PANTHER" id="PTHR31793:SF37">
    <property type="entry name" value="ACYL-COA THIOESTER HYDROLASE YBGC"/>
    <property type="match status" value="1"/>
</dbReference>
<dbReference type="PIRSF" id="PIRSF003230">
    <property type="entry name" value="YbgC"/>
    <property type="match status" value="1"/>
</dbReference>
<evidence type="ECO:0000256" key="1">
    <source>
        <dbReference type="ARBA" id="ARBA00005953"/>
    </source>
</evidence>
<proteinExistence type="inferred from homology"/>
<dbReference type="AlphaFoldDB" id="A0A2W5BCQ4"/>
<keyword evidence="2" id="KW-0378">Hydrolase</keyword>
<comment type="similarity">
    <text evidence="1">Belongs to the 4-hydroxybenzoyl-CoA thioesterase family.</text>
</comment>
<dbReference type="EMBL" id="QFNK01000374">
    <property type="protein sequence ID" value="PZO78888.1"/>
    <property type="molecule type" value="Genomic_DNA"/>
</dbReference>
<dbReference type="Gene3D" id="3.10.129.10">
    <property type="entry name" value="Hotdog Thioesterase"/>
    <property type="match status" value="1"/>
</dbReference>
<dbReference type="InterPro" id="IPR050563">
    <property type="entry name" value="4-hydroxybenzoyl-CoA_TE"/>
</dbReference>
<dbReference type="CDD" id="cd00586">
    <property type="entry name" value="4HBT"/>
    <property type="match status" value="1"/>
</dbReference>